<sequence length="152" mass="17169">MTKKLLISFLLLLSYGMHSQVLNWNVDVVSAIPVSNQERKPMLLLFTDNNSNKGPLDAQIFNTLDFALWSRDNVVLVKLDLTNDPSNEFLERNLSLKRAFGVEDLPAICFSKADVRKDKINYQLLGKTGYRPGGVKSWILNSKQILIGSVEE</sequence>
<dbReference type="EMBL" id="FOFZ01000001">
    <property type="protein sequence ID" value="SEQ15768.1"/>
    <property type="molecule type" value="Genomic_DNA"/>
</dbReference>
<dbReference type="Gene3D" id="3.40.30.10">
    <property type="entry name" value="Glutaredoxin"/>
    <property type="match status" value="1"/>
</dbReference>
<dbReference type="RefSeq" id="WP_074720916.1">
    <property type="nucleotide sequence ID" value="NZ_CBCRVS010000002.1"/>
</dbReference>
<organism evidence="2 3">
    <name type="scientific">Flavobacterium frigoris</name>
    <dbReference type="NCBI Taxonomy" id="229204"/>
    <lineage>
        <taxon>Bacteria</taxon>
        <taxon>Pseudomonadati</taxon>
        <taxon>Bacteroidota</taxon>
        <taxon>Flavobacteriia</taxon>
        <taxon>Flavobacteriales</taxon>
        <taxon>Flavobacteriaceae</taxon>
        <taxon>Flavobacterium</taxon>
    </lineage>
</organism>
<accession>A0A1H9DSS9</accession>
<keyword evidence="3" id="KW-1185">Reference proteome</keyword>
<feature type="chain" id="PRO_5010285747" evidence="1">
    <location>
        <begin position="20"/>
        <end position="152"/>
    </location>
</feature>
<name>A0A1H9DSS9_FLAFI</name>
<dbReference type="Proteomes" id="UP000183658">
    <property type="component" value="Unassembled WGS sequence"/>
</dbReference>
<gene>
    <name evidence="2" type="ORF">SAMN05444355_101553</name>
</gene>
<proteinExistence type="predicted"/>
<reference evidence="3" key="1">
    <citation type="submission" date="2016-10" db="EMBL/GenBank/DDBJ databases">
        <authorList>
            <person name="Varghese N."/>
            <person name="Submissions S."/>
        </authorList>
    </citation>
    <scope>NUCLEOTIDE SEQUENCE [LARGE SCALE GENOMIC DNA]</scope>
    <source>
        <strain evidence="3">DSM 15719</strain>
    </source>
</reference>
<dbReference type="GO" id="GO:0016853">
    <property type="term" value="F:isomerase activity"/>
    <property type="evidence" value="ECO:0007669"/>
    <property type="project" value="UniProtKB-KW"/>
</dbReference>
<keyword evidence="2" id="KW-0413">Isomerase</keyword>
<evidence type="ECO:0000313" key="3">
    <source>
        <dbReference type="Proteomes" id="UP000183658"/>
    </source>
</evidence>
<evidence type="ECO:0000313" key="2">
    <source>
        <dbReference type="EMBL" id="SEQ15768.1"/>
    </source>
</evidence>
<dbReference type="OrthoDB" id="1372393at2"/>
<keyword evidence="1" id="KW-0732">Signal</keyword>
<feature type="signal peptide" evidence="1">
    <location>
        <begin position="1"/>
        <end position="19"/>
    </location>
</feature>
<evidence type="ECO:0000256" key="1">
    <source>
        <dbReference type="SAM" id="SignalP"/>
    </source>
</evidence>
<protein>
    <submittedName>
        <fullName evidence="2">Protein disulfide-isomerase</fullName>
    </submittedName>
</protein>
<dbReference type="AlphaFoldDB" id="A0A1H9DSS9"/>